<sequence length="620" mass="69540">MGLNKAPQACEICRSLKVRCLPSSQPDTCLKCARSKKPCVFVERPPRQRQAKPKHGSKARICALESKVDDLIALASQSQLPKQQNFPQGIAESSELELPTSSSSSSRGEQESTRNDQKTYTGSNVLTGSFDDWSGHSKLNESFCTELLRECGLSLNAAERYVRQFHTMTSYFPFVVLPIDATVSILCTERPFALVAALTAAASEDRKLQKSLGDKFRIHALHAIMIDNERSLDLLNGILIYLAWYQFHYVPSKEQFNQLLHVAIAMVGDLGLNLRPAEAMKKAALRLTHYRKYRNPTADHDEFFSREARRAYLGCFYISSVTCWATMKTNNLQFQNYMVECATSLGEELEHPTDAILLPLIQLQNMAELNHQSITADGGTPLDYMGGLDLETKVRLFQDELSKWKQSLPLASQQPNVKEVLHLACELAAMHVFEMGIVMMATVKMRQMAGYAEPTISPSKSQVHLEVLFLCLKSAGNFAGTLLTIPPHELTNISYIQWSGLIYAITIIYRLTVGIPHLPDWDVRVARKTIDLEAILIGHSCRFGHYSVCTQKIPGDEYLFSMMSPIIEDVLMSYERLRQLPQKDSADDTRQVHATSYLSSSLGSQNMCPMLSSRGPNRLT</sequence>
<evidence type="ECO:0000256" key="4">
    <source>
        <dbReference type="ARBA" id="ARBA00023163"/>
    </source>
</evidence>
<dbReference type="GO" id="GO:0008270">
    <property type="term" value="F:zinc ion binding"/>
    <property type="evidence" value="ECO:0007669"/>
    <property type="project" value="InterPro"/>
</dbReference>
<dbReference type="InterPro" id="IPR051089">
    <property type="entry name" value="prtT"/>
</dbReference>
<comment type="subcellular location">
    <subcellularLocation>
        <location evidence="1">Nucleus</location>
    </subcellularLocation>
</comment>
<evidence type="ECO:0000313" key="9">
    <source>
        <dbReference type="Proteomes" id="UP001152646"/>
    </source>
</evidence>
<dbReference type="SMART" id="SM00066">
    <property type="entry name" value="GAL4"/>
    <property type="match status" value="1"/>
</dbReference>
<gene>
    <name evidence="8" type="ORF">PSALAMII_LOCUS7208</name>
</gene>
<dbReference type="GO" id="GO:0000981">
    <property type="term" value="F:DNA-binding transcription factor activity, RNA polymerase II-specific"/>
    <property type="evidence" value="ECO:0007669"/>
    <property type="project" value="InterPro"/>
</dbReference>
<name>A0A9W4JD43_9EURO</name>
<reference evidence="8" key="1">
    <citation type="submission" date="2021-07" db="EMBL/GenBank/DDBJ databases">
        <authorList>
            <person name="Branca A.L. A."/>
        </authorList>
    </citation>
    <scope>NUCLEOTIDE SEQUENCE</scope>
</reference>
<dbReference type="Proteomes" id="UP001152646">
    <property type="component" value="Unassembled WGS sequence"/>
</dbReference>
<feature type="domain" description="Zn(2)-C6 fungal-type" evidence="7">
    <location>
        <begin position="9"/>
        <end position="41"/>
    </location>
</feature>
<dbReference type="AlphaFoldDB" id="A0A9W4JD43"/>
<evidence type="ECO:0000313" key="8">
    <source>
        <dbReference type="EMBL" id="CAG8392336.1"/>
    </source>
</evidence>
<comment type="caution">
    <text evidence="8">The sequence shown here is derived from an EMBL/GenBank/DDBJ whole genome shotgun (WGS) entry which is preliminary data.</text>
</comment>
<keyword evidence="2" id="KW-0805">Transcription regulation</keyword>
<accession>A0A9W4JD43</accession>
<dbReference type="InterPro" id="IPR036864">
    <property type="entry name" value="Zn2-C6_fun-type_DNA-bd_sf"/>
</dbReference>
<keyword evidence="5" id="KW-0539">Nucleus</keyword>
<dbReference type="CDD" id="cd00067">
    <property type="entry name" value="GAL4"/>
    <property type="match status" value="1"/>
</dbReference>
<keyword evidence="4" id="KW-0804">Transcription</keyword>
<evidence type="ECO:0000256" key="6">
    <source>
        <dbReference type="SAM" id="MobiDB-lite"/>
    </source>
</evidence>
<dbReference type="InterPro" id="IPR001138">
    <property type="entry name" value="Zn2Cys6_DnaBD"/>
</dbReference>
<evidence type="ECO:0000256" key="2">
    <source>
        <dbReference type="ARBA" id="ARBA00023015"/>
    </source>
</evidence>
<dbReference type="PROSITE" id="PS00463">
    <property type="entry name" value="ZN2_CY6_FUNGAL_1"/>
    <property type="match status" value="1"/>
</dbReference>
<evidence type="ECO:0000256" key="5">
    <source>
        <dbReference type="ARBA" id="ARBA00023242"/>
    </source>
</evidence>
<organism evidence="8 9">
    <name type="scientific">Penicillium salamii</name>
    <dbReference type="NCBI Taxonomy" id="1612424"/>
    <lineage>
        <taxon>Eukaryota</taxon>
        <taxon>Fungi</taxon>
        <taxon>Dikarya</taxon>
        <taxon>Ascomycota</taxon>
        <taxon>Pezizomycotina</taxon>
        <taxon>Eurotiomycetes</taxon>
        <taxon>Eurotiomycetidae</taxon>
        <taxon>Eurotiales</taxon>
        <taxon>Aspergillaceae</taxon>
        <taxon>Penicillium</taxon>
    </lineage>
</organism>
<evidence type="ECO:0000256" key="1">
    <source>
        <dbReference type="ARBA" id="ARBA00004123"/>
    </source>
</evidence>
<dbReference type="GO" id="GO:0005634">
    <property type="term" value="C:nucleus"/>
    <property type="evidence" value="ECO:0007669"/>
    <property type="project" value="UniProtKB-SubCell"/>
</dbReference>
<dbReference type="SUPFAM" id="SSF57701">
    <property type="entry name" value="Zn2/Cys6 DNA-binding domain"/>
    <property type="match status" value="1"/>
</dbReference>
<feature type="compositionally biased region" description="Basic and acidic residues" evidence="6">
    <location>
        <begin position="108"/>
        <end position="117"/>
    </location>
</feature>
<evidence type="ECO:0000259" key="7">
    <source>
        <dbReference type="PROSITE" id="PS50048"/>
    </source>
</evidence>
<feature type="compositionally biased region" description="Low complexity" evidence="6">
    <location>
        <begin position="92"/>
        <end position="107"/>
    </location>
</feature>
<dbReference type="EMBL" id="CAJVPA010000195">
    <property type="protein sequence ID" value="CAG8392336.1"/>
    <property type="molecule type" value="Genomic_DNA"/>
</dbReference>
<proteinExistence type="predicted"/>
<dbReference type="PANTHER" id="PTHR31845">
    <property type="entry name" value="FINGER DOMAIN PROTEIN, PUTATIVE-RELATED"/>
    <property type="match status" value="1"/>
</dbReference>
<keyword evidence="3" id="KW-0238">DNA-binding</keyword>
<dbReference type="Gene3D" id="4.10.240.10">
    <property type="entry name" value="Zn(2)-C6 fungal-type DNA-binding domain"/>
    <property type="match status" value="1"/>
</dbReference>
<dbReference type="OrthoDB" id="5424793at2759"/>
<feature type="region of interest" description="Disordered" evidence="6">
    <location>
        <begin position="83"/>
        <end position="123"/>
    </location>
</feature>
<dbReference type="PROSITE" id="PS50048">
    <property type="entry name" value="ZN2_CY6_FUNGAL_2"/>
    <property type="match status" value="1"/>
</dbReference>
<dbReference type="PANTHER" id="PTHR31845:SF10">
    <property type="entry name" value="ZN(II)2CYS6 TRANSCRIPTION FACTOR (EUROFUNG)"/>
    <property type="match status" value="1"/>
</dbReference>
<evidence type="ECO:0000256" key="3">
    <source>
        <dbReference type="ARBA" id="ARBA00023125"/>
    </source>
</evidence>
<protein>
    <recommendedName>
        <fullName evidence="7">Zn(2)-C6 fungal-type domain-containing protein</fullName>
    </recommendedName>
</protein>
<dbReference type="GO" id="GO:0000976">
    <property type="term" value="F:transcription cis-regulatory region binding"/>
    <property type="evidence" value="ECO:0007669"/>
    <property type="project" value="TreeGrafter"/>
</dbReference>